<dbReference type="PANTHER" id="PTHR45224:SF10">
    <property type="entry name" value="OS09G0317700 PROTEIN"/>
    <property type="match status" value="1"/>
</dbReference>
<feature type="region of interest" description="Disordered" evidence="1">
    <location>
        <begin position="109"/>
        <end position="157"/>
    </location>
</feature>
<dbReference type="EMBL" id="PQIB02000001">
    <property type="protein sequence ID" value="RLN42307.1"/>
    <property type="molecule type" value="Genomic_DNA"/>
</dbReference>
<reference evidence="3" key="1">
    <citation type="journal article" date="2019" name="Nat. Commun.">
        <title>The genome of broomcorn millet.</title>
        <authorList>
            <person name="Zou C."/>
            <person name="Miki D."/>
            <person name="Li D."/>
            <person name="Tang Q."/>
            <person name="Xiao L."/>
            <person name="Rajput S."/>
            <person name="Deng P."/>
            <person name="Jia W."/>
            <person name="Huang R."/>
            <person name="Zhang M."/>
            <person name="Sun Y."/>
            <person name="Hu J."/>
            <person name="Fu X."/>
            <person name="Schnable P.S."/>
            <person name="Li F."/>
            <person name="Zhang H."/>
            <person name="Feng B."/>
            <person name="Zhu X."/>
            <person name="Liu R."/>
            <person name="Schnable J.C."/>
            <person name="Zhu J.-K."/>
            <person name="Zhang H."/>
        </authorList>
    </citation>
    <scope>NUCLEOTIDE SEQUENCE [LARGE SCALE GENOMIC DNA]</scope>
</reference>
<dbReference type="OrthoDB" id="692133at2759"/>
<feature type="region of interest" description="Disordered" evidence="1">
    <location>
        <begin position="296"/>
        <end position="340"/>
    </location>
</feature>
<feature type="compositionally biased region" description="Polar residues" evidence="1">
    <location>
        <begin position="116"/>
        <end position="126"/>
    </location>
</feature>
<protein>
    <recommendedName>
        <fullName evidence="4">No apical meristem-associated C-terminal domain-containing protein</fullName>
    </recommendedName>
</protein>
<evidence type="ECO:0000313" key="3">
    <source>
        <dbReference type="Proteomes" id="UP000275267"/>
    </source>
</evidence>
<name>A0A3L6TPT4_PANMI</name>
<evidence type="ECO:0000256" key="1">
    <source>
        <dbReference type="SAM" id="MobiDB-lite"/>
    </source>
</evidence>
<gene>
    <name evidence="2" type="ORF">C2845_PM01G42730</name>
</gene>
<feature type="compositionally biased region" description="Polar residues" evidence="1">
    <location>
        <begin position="1"/>
        <end position="30"/>
    </location>
</feature>
<dbReference type="STRING" id="4540.A0A3L6TPT4"/>
<feature type="region of interest" description="Disordered" evidence="1">
    <location>
        <begin position="1"/>
        <end position="66"/>
    </location>
</feature>
<proteinExistence type="predicted"/>
<comment type="caution">
    <text evidence="2">The sequence shown here is derived from an EMBL/GenBank/DDBJ whole genome shotgun (WGS) entry which is preliminary data.</text>
</comment>
<evidence type="ECO:0008006" key="4">
    <source>
        <dbReference type="Google" id="ProtNLM"/>
    </source>
</evidence>
<feature type="compositionally biased region" description="Polar residues" evidence="1">
    <location>
        <begin position="296"/>
        <end position="306"/>
    </location>
</feature>
<sequence length="433" mass="48918">MANTSSSFSDMLNSAISSGEPQNQISQQQHHFPLTQYPMNYPPPQFPPNFNPQYSHPFNPYGGQSSFPFNPFTQGSYQGAYQGMRQQQQQGGGQATPVGSTAFFQGSDLRADESSPVGSASPVSQEQLRREDPVDTADWSERGESSPEESPKNEGRVCWGEEENLRLVSAWLKCSNDPIQGVDRREDRYRKDVAAEYILHAPKEQRRTAAKLKNHWSKTIPFITKFNGCYDKARREHASGESDDQVMERAREEYKKVVNKKRPFALEYWWRAVKDQPKWSKAYPIEEMMNKRSRLNASGAYSSSNQESEDADPAARCRPPGRNTSKAQQKAKGKSVHSEGSISNENVNLFNELQLREAIATEKMAEATLTKAQAAQAKAKADSKMAEGEKEKTKLHMMDKYMALLDKDTTGYDEVTKARHEQMLTFLANQLFS</sequence>
<keyword evidence="3" id="KW-1185">Reference proteome</keyword>
<dbReference type="AlphaFoldDB" id="A0A3L6TPT4"/>
<organism evidence="2 3">
    <name type="scientific">Panicum miliaceum</name>
    <name type="common">Proso millet</name>
    <name type="synonym">Broomcorn millet</name>
    <dbReference type="NCBI Taxonomy" id="4540"/>
    <lineage>
        <taxon>Eukaryota</taxon>
        <taxon>Viridiplantae</taxon>
        <taxon>Streptophyta</taxon>
        <taxon>Embryophyta</taxon>
        <taxon>Tracheophyta</taxon>
        <taxon>Spermatophyta</taxon>
        <taxon>Magnoliopsida</taxon>
        <taxon>Liliopsida</taxon>
        <taxon>Poales</taxon>
        <taxon>Poaceae</taxon>
        <taxon>PACMAD clade</taxon>
        <taxon>Panicoideae</taxon>
        <taxon>Panicodae</taxon>
        <taxon>Paniceae</taxon>
        <taxon>Panicinae</taxon>
        <taxon>Panicum</taxon>
        <taxon>Panicum sect. Panicum</taxon>
    </lineage>
</organism>
<feature type="compositionally biased region" description="Pro residues" evidence="1">
    <location>
        <begin position="40"/>
        <end position="50"/>
    </location>
</feature>
<evidence type="ECO:0000313" key="2">
    <source>
        <dbReference type="EMBL" id="RLN42307.1"/>
    </source>
</evidence>
<accession>A0A3L6TPT4</accession>
<dbReference type="Proteomes" id="UP000275267">
    <property type="component" value="Unassembled WGS sequence"/>
</dbReference>
<dbReference type="PANTHER" id="PTHR45224">
    <property type="entry name" value="OS01G0527900 PROTEIN-RELATED"/>
    <property type="match status" value="1"/>
</dbReference>
<feature type="compositionally biased region" description="Basic and acidic residues" evidence="1">
    <location>
        <begin position="127"/>
        <end position="155"/>
    </location>
</feature>